<evidence type="ECO:0000313" key="2">
    <source>
        <dbReference type="EMBL" id="GMT03046.1"/>
    </source>
</evidence>
<protein>
    <recommendedName>
        <fullName evidence="4">NADH:ubiquinone reductase (H(+)-translocating)</fullName>
    </recommendedName>
</protein>
<dbReference type="Proteomes" id="UP001432027">
    <property type="component" value="Unassembled WGS sequence"/>
</dbReference>
<dbReference type="EMBL" id="BTSX01000006">
    <property type="protein sequence ID" value="GMT03046.1"/>
    <property type="molecule type" value="Genomic_DNA"/>
</dbReference>
<name>A0AAV5U831_9BILA</name>
<feature type="transmembrane region" description="Helical" evidence="1">
    <location>
        <begin position="36"/>
        <end position="56"/>
    </location>
</feature>
<gene>
    <name evidence="2" type="ORF">PENTCL1PPCAC_25220</name>
</gene>
<feature type="transmembrane region" description="Helical" evidence="1">
    <location>
        <begin position="104"/>
        <end position="127"/>
    </location>
</feature>
<proteinExistence type="predicted"/>
<sequence length="150" mass="16797">DYSLAGMFWIFYSNGFLLTVNLINFFVLLLGGAPPIITYSCLALPFLTFLTHFPFFVNVDKDITPCCFTLFILINMVSLTLICAEIAIAVQLLLAAQISECSQALVFLVVVGLGEMNFRLISMGICWRYSKGNTKDMNTPNTEQLTPDRF</sequence>
<organism evidence="2 3">
    <name type="scientific">Pristionchus entomophagus</name>
    <dbReference type="NCBI Taxonomy" id="358040"/>
    <lineage>
        <taxon>Eukaryota</taxon>
        <taxon>Metazoa</taxon>
        <taxon>Ecdysozoa</taxon>
        <taxon>Nematoda</taxon>
        <taxon>Chromadorea</taxon>
        <taxon>Rhabditida</taxon>
        <taxon>Rhabditina</taxon>
        <taxon>Diplogasteromorpha</taxon>
        <taxon>Diplogasteroidea</taxon>
        <taxon>Neodiplogasteridae</taxon>
        <taxon>Pristionchus</taxon>
    </lineage>
</organism>
<feature type="non-terminal residue" evidence="2">
    <location>
        <position position="1"/>
    </location>
</feature>
<keyword evidence="1" id="KW-0812">Transmembrane</keyword>
<keyword evidence="1" id="KW-1133">Transmembrane helix</keyword>
<comment type="caution">
    <text evidence="2">The sequence shown here is derived from an EMBL/GenBank/DDBJ whole genome shotgun (WGS) entry which is preliminary data.</text>
</comment>
<reference evidence="2" key="1">
    <citation type="submission" date="2023-10" db="EMBL/GenBank/DDBJ databases">
        <title>Genome assembly of Pristionchus species.</title>
        <authorList>
            <person name="Yoshida K."/>
            <person name="Sommer R.J."/>
        </authorList>
    </citation>
    <scope>NUCLEOTIDE SEQUENCE</scope>
    <source>
        <strain evidence="2">RS0144</strain>
    </source>
</reference>
<evidence type="ECO:0000256" key="1">
    <source>
        <dbReference type="SAM" id="Phobius"/>
    </source>
</evidence>
<evidence type="ECO:0008006" key="4">
    <source>
        <dbReference type="Google" id="ProtNLM"/>
    </source>
</evidence>
<keyword evidence="3" id="KW-1185">Reference proteome</keyword>
<feature type="transmembrane region" description="Helical" evidence="1">
    <location>
        <begin position="7"/>
        <end position="30"/>
    </location>
</feature>
<dbReference type="AlphaFoldDB" id="A0AAV5U831"/>
<feature type="transmembrane region" description="Helical" evidence="1">
    <location>
        <begin position="68"/>
        <end position="98"/>
    </location>
</feature>
<evidence type="ECO:0000313" key="3">
    <source>
        <dbReference type="Proteomes" id="UP001432027"/>
    </source>
</evidence>
<keyword evidence="1" id="KW-0472">Membrane</keyword>
<accession>A0AAV5U831</accession>